<evidence type="ECO:0000313" key="7">
    <source>
        <dbReference type="Proteomes" id="UP000050430"/>
    </source>
</evidence>
<keyword evidence="4 6" id="KW-0067">ATP-binding</keyword>
<dbReference type="InterPro" id="IPR003593">
    <property type="entry name" value="AAA+_ATPase"/>
</dbReference>
<dbReference type="PANTHER" id="PTHR43335:SF4">
    <property type="entry name" value="ABC TRANSPORTER, ATP-BINDING PROTEIN"/>
    <property type="match status" value="1"/>
</dbReference>
<proteinExistence type="inferred from homology"/>
<protein>
    <submittedName>
        <fullName evidence="6">Bacitracin ABC transporter ATP-binding protein</fullName>
    </submittedName>
</protein>
<dbReference type="CDD" id="cd03268">
    <property type="entry name" value="ABC_BcrA_bacitracin_resist"/>
    <property type="match status" value="1"/>
</dbReference>
<dbReference type="GO" id="GO:0005524">
    <property type="term" value="F:ATP binding"/>
    <property type="evidence" value="ECO:0007669"/>
    <property type="project" value="UniProtKB-KW"/>
</dbReference>
<comment type="similarity">
    <text evidence="1">Belongs to the ABC transporter superfamily.</text>
</comment>
<evidence type="ECO:0000256" key="1">
    <source>
        <dbReference type="ARBA" id="ARBA00005417"/>
    </source>
</evidence>
<dbReference type="Pfam" id="PF13732">
    <property type="entry name" value="DrrA1-3_C"/>
    <property type="match status" value="1"/>
</dbReference>
<keyword evidence="3" id="KW-0547">Nucleotide-binding</keyword>
<dbReference type="Gene3D" id="3.40.50.300">
    <property type="entry name" value="P-loop containing nucleotide triphosphate hydrolases"/>
    <property type="match status" value="1"/>
</dbReference>
<gene>
    <name evidence="6" type="ORF">ADM99_03250</name>
</gene>
<feature type="domain" description="ABC transporter" evidence="5">
    <location>
        <begin position="5"/>
        <end position="231"/>
    </location>
</feature>
<keyword evidence="7" id="KW-1185">Reference proteome</keyword>
<organism evidence="6 7">
    <name type="scientific">Leptolinea tardivitalis</name>
    <dbReference type="NCBI Taxonomy" id="229920"/>
    <lineage>
        <taxon>Bacteria</taxon>
        <taxon>Bacillati</taxon>
        <taxon>Chloroflexota</taxon>
        <taxon>Anaerolineae</taxon>
        <taxon>Anaerolineales</taxon>
        <taxon>Anaerolineaceae</taxon>
        <taxon>Leptolinea</taxon>
    </lineage>
</organism>
<dbReference type="GO" id="GO:0016887">
    <property type="term" value="F:ATP hydrolysis activity"/>
    <property type="evidence" value="ECO:0007669"/>
    <property type="project" value="InterPro"/>
</dbReference>
<comment type="caution">
    <text evidence="6">The sequence shown here is derived from an EMBL/GenBank/DDBJ whole genome shotgun (WGS) entry which is preliminary data.</text>
</comment>
<dbReference type="SMART" id="SM00382">
    <property type="entry name" value="AAA"/>
    <property type="match status" value="1"/>
</dbReference>
<dbReference type="AlphaFoldDB" id="A0A0P6XED3"/>
<reference evidence="6 7" key="1">
    <citation type="submission" date="2015-07" db="EMBL/GenBank/DDBJ databases">
        <title>Genome sequence of Leptolinea tardivitalis DSM 16556.</title>
        <authorList>
            <person name="Hemp J."/>
            <person name="Ward L.M."/>
            <person name="Pace L.A."/>
            <person name="Fischer W.W."/>
        </authorList>
    </citation>
    <scope>NUCLEOTIDE SEQUENCE [LARGE SCALE GENOMIC DNA]</scope>
    <source>
        <strain evidence="6 7">YMTK-2</strain>
    </source>
</reference>
<dbReference type="InterPro" id="IPR027417">
    <property type="entry name" value="P-loop_NTPase"/>
</dbReference>
<name>A0A0P6XED3_9CHLR</name>
<accession>A0A0P6XED3</accession>
<dbReference type="InterPro" id="IPR025302">
    <property type="entry name" value="DrrA1/2-like_C"/>
</dbReference>
<dbReference type="PROSITE" id="PS00211">
    <property type="entry name" value="ABC_TRANSPORTER_1"/>
    <property type="match status" value="1"/>
</dbReference>
<dbReference type="SUPFAM" id="SSF52540">
    <property type="entry name" value="P-loop containing nucleoside triphosphate hydrolases"/>
    <property type="match status" value="1"/>
</dbReference>
<dbReference type="InterPro" id="IPR017871">
    <property type="entry name" value="ABC_transporter-like_CS"/>
</dbReference>
<evidence type="ECO:0000313" key="6">
    <source>
        <dbReference type="EMBL" id="KPL73524.1"/>
    </source>
</evidence>
<evidence type="ECO:0000259" key="5">
    <source>
        <dbReference type="PROSITE" id="PS50893"/>
    </source>
</evidence>
<dbReference type="STRING" id="229920.ADM99_03250"/>
<dbReference type="PATRIC" id="fig|229920.5.peg.2278"/>
<dbReference type="Pfam" id="PF00005">
    <property type="entry name" value="ABC_tran"/>
    <property type="match status" value="1"/>
</dbReference>
<evidence type="ECO:0000256" key="4">
    <source>
        <dbReference type="ARBA" id="ARBA00022840"/>
    </source>
</evidence>
<dbReference type="PROSITE" id="PS50893">
    <property type="entry name" value="ABC_TRANSPORTER_2"/>
    <property type="match status" value="1"/>
</dbReference>
<dbReference type="EMBL" id="LGCK01000006">
    <property type="protein sequence ID" value="KPL73524.1"/>
    <property type="molecule type" value="Genomic_DNA"/>
</dbReference>
<evidence type="ECO:0000256" key="2">
    <source>
        <dbReference type="ARBA" id="ARBA00022448"/>
    </source>
</evidence>
<sequence>MHSIIETRNITRKFGKTKAVNNLSLQVPPGCIYGFLGPNGAGKTTTIRMLLGLIRPDAGTITMFGRSHKDCRMEILQRTGSLVESPSLYPHLTGRENLELIRRLTGRPTKEINRVLSIVGMEADSNRLVREYSLGMRQRMGLAVALFGQPELLILDEPTNGLDPAGIHEIRELISRLPYEGITVFLSSHLLSEVEQMATRIGILQDGSLIFQGSPDELRSRFQDYAAIITDRLDETRQFLQDNGWNAVHLANHHLTVLVNGPSDAAMINTQLVNAGHQVYELSLVHPSLEDIFLTLTGK</sequence>
<dbReference type="Proteomes" id="UP000050430">
    <property type="component" value="Unassembled WGS sequence"/>
</dbReference>
<evidence type="ECO:0000256" key="3">
    <source>
        <dbReference type="ARBA" id="ARBA00022741"/>
    </source>
</evidence>
<dbReference type="InterPro" id="IPR003439">
    <property type="entry name" value="ABC_transporter-like_ATP-bd"/>
</dbReference>
<dbReference type="PANTHER" id="PTHR43335">
    <property type="entry name" value="ABC TRANSPORTER, ATP-BINDING PROTEIN"/>
    <property type="match status" value="1"/>
</dbReference>
<keyword evidence="2" id="KW-0813">Transport</keyword>